<dbReference type="AlphaFoldDB" id="A0A0K2USM9"/>
<organism evidence="2">
    <name type="scientific">Lepeophtheirus salmonis</name>
    <name type="common">Salmon louse</name>
    <name type="synonym">Caligus salmonis</name>
    <dbReference type="NCBI Taxonomy" id="72036"/>
    <lineage>
        <taxon>Eukaryota</taxon>
        <taxon>Metazoa</taxon>
        <taxon>Ecdysozoa</taxon>
        <taxon>Arthropoda</taxon>
        <taxon>Crustacea</taxon>
        <taxon>Multicrustacea</taxon>
        <taxon>Hexanauplia</taxon>
        <taxon>Copepoda</taxon>
        <taxon>Siphonostomatoida</taxon>
        <taxon>Caligidae</taxon>
        <taxon>Lepeophtheirus</taxon>
    </lineage>
</organism>
<keyword evidence="1" id="KW-0812">Transmembrane</keyword>
<evidence type="ECO:0000256" key="1">
    <source>
        <dbReference type="SAM" id="Phobius"/>
    </source>
</evidence>
<accession>A0A0K2USM9</accession>
<dbReference type="EMBL" id="HACA01023918">
    <property type="protein sequence ID" value="CDW41279.1"/>
    <property type="molecule type" value="Transcribed_RNA"/>
</dbReference>
<keyword evidence="1" id="KW-0472">Membrane</keyword>
<evidence type="ECO:0000313" key="2">
    <source>
        <dbReference type="EMBL" id="CDW41279.1"/>
    </source>
</evidence>
<proteinExistence type="predicted"/>
<keyword evidence="1" id="KW-1133">Transmembrane helix</keyword>
<sequence>VGKGSISTRFCGFSCPSRSLWQLICISIIFCHINNLKVFKKHKIQRDKGELNGSLFNLYVAKLFL</sequence>
<feature type="non-terminal residue" evidence="2">
    <location>
        <position position="1"/>
    </location>
</feature>
<feature type="transmembrane region" description="Helical" evidence="1">
    <location>
        <begin position="20"/>
        <end position="39"/>
    </location>
</feature>
<name>A0A0K2USM9_LEPSM</name>
<protein>
    <submittedName>
        <fullName evidence="2">Uncharacterized protein</fullName>
    </submittedName>
</protein>
<reference evidence="2" key="1">
    <citation type="submission" date="2014-05" db="EMBL/GenBank/DDBJ databases">
        <authorList>
            <person name="Chronopoulou M."/>
        </authorList>
    </citation>
    <scope>NUCLEOTIDE SEQUENCE</scope>
    <source>
        <tissue evidence="2">Whole organism</tissue>
    </source>
</reference>